<dbReference type="RefSeq" id="WP_359203852.1">
    <property type="nucleotide sequence ID" value="NZ_JBEZAM010000002.1"/>
</dbReference>
<dbReference type="Proteomes" id="UP001551210">
    <property type="component" value="Unassembled WGS sequence"/>
</dbReference>
<evidence type="ECO:0000256" key="2">
    <source>
        <dbReference type="SAM" id="SignalP"/>
    </source>
</evidence>
<name>A0ABV3CRM0_STREX</name>
<organism evidence="3 4">
    <name type="scientific">Streptomyces exfoliatus</name>
    <name type="common">Streptomyces hydrogenans</name>
    <dbReference type="NCBI Taxonomy" id="1905"/>
    <lineage>
        <taxon>Bacteria</taxon>
        <taxon>Bacillati</taxon>
        <taxon>Actinomycetota</taxon>
        <taxon>Actinomycetes</taxon>
        <taxon>Kitasatosporales</taxon>
        <taxon>Streptomycetaceae</taxon>
        <taxon>Streptomyces</taxon>
    </lineage>
</organism>
<evidence type="ECO:0000313" key="3">
    <source>
        <dbReference type="EMBL" id="MEU7292173.1"/>
    </source>
</evidence>
<gene>
    <name evidence="3" type="ORF">AB0A76_03040</name>
</gene>
<keyword evidence="4" id="KW-1185">Reference proteome</keyword>
<evidence type="ECO:0000256" key="1">
    <source>
        <dbReference type="SAM" id="MobiDB-lite"/>
    </source>
</evidence>
<evidence type="ECO:0000313" key="4">
    <source>
        <dbReference type="Proteomes" id="UP001551210"/>
    </source>
</evidence>
<feature type="chain" id="PRO_5045257010" description="Lipoprotein" evidence="2">
    <location>
        <begin position="26"/>
        <end position="255"/>
    </location>
</feature>
<proteinExistence type="predicted"/>
<protein>
    <recommendedName>
        <fullName evidence="5">Lipoprotein</fullName>
    </recommendedName>
</protein>
<accession>A0ABV3CRM0</accession>
<feature type="compositionally biased region" description="Low complexity" evidence="1">
    <location>
        <begin position="44"/>
        <end position="55"/>
    </location>
</feature>
<evidence type="ECO:0008006" key="5">
    <source>
        <dbReference type="Google" id="ProtNLM"/>
    </source>
</evidence>
<feature type="signal peptide" evidence="2">
    <location>
        <begin position="1"/>
        <end position="25"/>
    </location>
</feature>
<feature type="region of interest" description="Disordered" evidence="1">
    <location>
        <begin position="32"/>
        <end position="56"/>
    </location>
</feature>
<reference evidence="3 4" key="1">
    <citation type="submission" date="2024-06" db="EMBL/GenBank/DDBJ databases">
        <title>The Natural Products Discovery Center: Release of the First 8490 Sequenced Strains for Exploring Actinobacteria Biosynthetic Diversity.</title>
        <authorList>
            <person name="Kalkreuter E."/>
            <person name="Kautsar S.A."/>
            <person name="Yang D."/>
            <person name="Bader C.D."/>
            <person name="Teijaro C.N."/>
            <person name="Fluegel L."/>
            <person name="Davis C.M."/>
            <person name="Simpson J.R."/>
            <person name="Lauterbach L."/>
            <person name="Steele A.D."/>
            <person name="Gui C."/>
            <person name="Meng S."/>
            <person name="Li G."/>
            <person name="Viehrig K."/>
            <person name="Ye F."/>
            <person name="Su P."/>
            <person name="Kiefer A.F."/>
            <person name="Nichols A."/>
            <person name="Cepeda A.J."/>
            <person name="Yan W."/>
            <person name="Fan B."/>
            <person name="Jiang Y."/>
            <person name="Adhikari A."/>
            <person name="Zheng C.-J."/>
            <person name="Schuster L."/>
            <person name="Cowan T.M."/>
            <person name="Smanski M.J."/>
            <person name="Chevrette M.G."/>
            <person name="De Carvalho L.P.S."/>
            <person name="Shen B."/>
        </authorList>
    </citation>
    <scope>NUCLEOTIDE SEQUENCE [LARGE SCALE GENOMIC DNA]</scope>
    <source>
        <strain evidence="3 4">NPDC045705</strain>
    </source>
</reference>
<dbReference type="EMBL" id="JBEZAM010000002">
    <property type="protein sequence ID" value="MEU7292173.1"/>
    <property type="molecule type" value="Genomic_DNA"/>
</dbReference>
<dbReference type="PROSITE" id="PS51257">
    <property type="entry name" value="PROKAR_LIPOPROTEIN"/>
    <property type="match status" value="1"/>
</dbReference>
<comment type="caution">
    <text evidence="3">The sequence shown here is derived from an EMBL/GenBank/DDBJ whole genome shotgun (WGS) entry which is preliminary data.</text>
</comment>
<sequence>MRPVRLRRPAALAVTTVCLALLVTACGGERRGAEPGGAAGQEKASASATSAPSTAKGLTQAELDEAIVAQADLKGHRVRADGGQIGSSAVIVDEEACKPIADALFAVPHYLATASARVDAIEVPKGTSTVSEDSLTKELAAPLTELTLSSYDGGNHEQVLAEVKASAAACSDGFTVSVVNETTKVRSVAPAQVSIGDESWAWTLDLGLLGGEHATSVVVFRKGSTVVTASTTTLSPSGTKGLPKALLDAQAAKLG</sequence>
<keyword evidence="2" id="KW-0732">Signal</keyword>